<dbReference type="GO" id="GO:0046873">
    <property type="term" value="F:metal ion transmembrane transporter activity"/>
    <property type="evidence" value="ECO:0007669"/>
    <property type="project" value="InterPro"/>
</dbReference>
<dbReference type="Proteomes" id="UP000000798">
    <property type="component" value="Chromosome"/>
</dbReference>
<evidence type="ECO:0000256" key="2">
    <source>
        <dbReference type="ARBA" id="ARBA00009477"/>
    </source>
</evidence>
<dbReference type="Gene3D" id="1.10.287.470">
    <property type="entry name" value="Helix hairpin bin"/>
    <property type="match status" value="1"/>
</dbReference>
<evidence type="ECO:0000256" key="3">
    <source>
        <dbReference type="ARBA" id="ARBA00022448"/>
    </source>
</evidence>
<feature type="coiled-coil region" evidence="4">
    <location>
        <begin position="109"/>
        <end position="188"/>
    </location>
</feature>
<dbReference type="OrthoDB" id="9777308at2"/>
<keyword evidence="5" id="KW-1133">Transmembrane helix</keyword>
<keyword evidence="5" id="KW-0812">Transmembrane</keyword>
<dbReference type="InterPro" id="IPR006143">
    <property type="entry name" value="RND_pump_MFP"/>
</dbReference>
<dbReference type="HOGENOM" id="CLU_018816_1_4_0"/>
<proteinExistence type="inferred from homology"/>
<evidence type="ECO:0000259" key="9">
    <source>
        <dbReference type="Pfam" id="PF25967"/>
    </source>
</evidence>
<dbReference type="FunCoup" id="O66917">
    <property type="interactions" value="316"/>
</dbReference>
<evidence type="ECO:0000256" key="5">
    <source>
        <dbReference type="SAM" id="Phobius"/>
    </source>
</evidence>
<dbReference type="Gene3D" id="2.40.420.20">
    <property type="match status" value="1"/>
</dbReference>
<dbReference type="STRING" id="224324.aq_698"/>
<dbReference type="InParanoid" id="O66917"/>
<dbReference type="Pfam" id="PF25917">
    <property type="entry name" value="BSH_RND"/>
    <property type="match status" value="1"/>
</dbReference>
<dbReference type="PANTHER" id="PTHR30469:SF15">
    <property type="entry name" value="HLYD FAMILY OF SECRETION PROTEINS"/>
    <property type="match status" value="1"/>
</dbReference>
<protein>
    <submittedName>
        <fullName evidence="10">Acriflavin resistance protein AcrE</fullName>
    </submittedName>
</protein>
<dbReference type="NCBIfam" id="TIGR00999">
    <property type="entry name" value="8a0102"/>
    <property type="match status" value="1"/>
</dbReference>
<dbReference type="Gene3D" id="2.40.50.100">
    <property type="match status" value="1"/>
</dbReference>
<evidence type="ECO:0000256" key="4">
    <source>
        <dbReference type="SAM" id="Coils"/>
    </source>
</evidence>
<accession>O66917</accession>
<feature type="domain" description="CusB-like beta-barrel" evidence="8">
    <location>
        <begin position="229"/>
        <end position="295"/>
    </location>
</feature>
<comment type="similarity">
    <text evidence="2">Belongs to the membrane fusion protein (MFP) (TC 8.A.1) family.</text>
</comment>
<reference evidence="10 11" key="1">
    <citation type="journal article" date="1998" name="Nature">
        <title>The complete genome of the hyperthermophilic bacterium Aquifex aeolicus.</title>
        <authorList>
            <person name="Deckert G."/>
            <person name="Warren P.V."/>
            <person name="Gaasterland T."/>
            <person name="Young W.G."/>
            <person name="Lenox A.L."/>
            <person name="Graham D.E."/>
            <person name="Overbeek R."/>
            <person name="Snead M.A."/>
            <person name="Keller M."/>
            <person name="Aujay M."/>
            <person name="Huber R."/>
            <person name="Feldman R.A."/>
            <person name="Short J.M."/>
            <person name="Olson G.J."/>
            <person name="Swanson R.V."/>
        </authorList>
    </citation>
    <scope>NUCLEOTIDE SEQUENCE [LARGE SCALE GENOMIC DNA]</scope>
    <source>
        <strain evidence="10 11">VF5</strain>
    </source>
</reference>
<evidence type="ECO:0000259" key="8">
    <source>
        <dbReference type="Pfam" id="PF25954"/>
    </source>
</evidence>
<dbReference type="PANTHER" id="PTHR30469">
    <property type="entry name" value="MULTIDRUG RESISTANCE PROTEIN MDTA"/>
    <property type="match status" value="1"/>
</dbReference>
<dbReference type="NCBIfam" id="TIGR01730">
    <property type="entry name" value="RND_mfp"/>
    <property type="match status" value="1"/>
</dbReference>
<keyword evidence="11" id="KW-1185">Reference proteome</keyword>
<dbReference type="EnsemblBacteria" id="AAC06871">
    <property type="protein sequence ID" value="AAC06871"/>
    <property type="gene ID" value="aq_698"/>
</dbReference>
<gene>
    <name evidence="10" type="primary">acrE</name>
    <name evidence="10" type="ordered locus">aq_698</name>
</gene>
<keyword evidence="5" id="KW-0472">Membrane</keyword>
<sequence length="374" mass="42041">MKTLIKYMVFLVIPIVLIIMWLAGVFHPKIHAEEVKRETKTVSGLVVEPVKVVKEVPVEYPGTIVAGDRAEISTRVMGYVVDVKVKEGDFVKKGQTLFVIDPRDVKAQINIMKQRIAQAQKNYEAAKAHYEAVKKTYERFKKLLKEGAITQHEFDQVEAQYLAAKAKLQAAKAEIRVAREAYNSAKAQLSYAEVKAPFDGYVIQKMVDRGDIANPGMPLAVLETRPYKVEVSFPEKYFGEINIGDTLEVYVEKLGRVFPAKVVEVEPAVDPVSRTFKVKALIDDNNVKSGLFVKVFKLEKIEEPTVLIPEKAIYKRWDFTGVWVVKPDGTLQLRLIRLGRKLGNYYEVLAGLSPGERIVVEGIERACEGCRVGG</sequence>
<keyword evidence="3" id="KW-0813">Transport</keyword>
<dbReference type="Gene3D" id="2.40.30.170">
    <property type="match status" value="1"/>
</dbReference>
<dbReference type="Pfam" id="PF25954">
    <property type="entry name" value="Beta-barrel_RND_2"/>
    <property type="match status" value="1"/>
</dbReference>
<dbReference type="RefSeq" id="WP_010880415.1">
    <property type="nucleotide sequence ID" value="NC_000918.1"/>
</dbReference>
<dbReference type="InterPro" id="IPR058627">
    <property type="entry name" value="MdtA-like_C"/>
</dbReference>
<dbReference type="Pfam" id="PF25876">
    <property type="entry name" value="HH_MFP_RND"/>
    <property type="match status" value="1"/>
</dbReference>
<evidence type="ECO:0000259" key="7">
    <source>
        <dbReference type="Pfam" id="PF25917"/>
    </source>
</evidence>
<feature type="transmembrane region" description="Helical" evidence="5">
    <location>
        <begin position="7"/>
        <end position="26"/>
    </location>
</feature>
<organism evidence="10 11">
    <name type="scientific">Aquifex aeolicus (strain VF5)</name>
    <dbReference type="NCBI Taxonomy" id="224324"/>
    <lineage>
        <taxon>Bacteria</taxon>
        <taxon>Pseudomonadati</taxon>
        <taxon>Aquificota</taxon>
        <taxon>Aquificia</taxon>
        <taxon>Aquificales</taxon>
        <taxon>Aquificaceae</taxon>
        <taxon>Aquifex</taxon>
    </lineage>
</organism>
<feature type="domain" description="Multidrug resistance protein MdtA-like barrel-sandwich hybrid" evidence="7">
    <location>
        <begin position="69"/>
        <end position="219"/>
    </location>
</feature>
<keyword evidence="4" id="KW-0175">Coiled coil</keyword>
<dbReference type="Pfam" id="PF25967">
    <property type="entry name" value="RND-MFP_C"/>
    <property type="match status" value="1"/>
</dbReference>
<feature type="domain" description="Multidrug resistance protein MdtA-like C-terminal permuted SH3" evidence="9">
    <location>
        <begin position="306"/>
        <end position="365"/>
    </location>
</feature>
<dbReference type="GO" id="GO:0015562">
    <property type="term" value="F:efflux transmembrane transporter activity"/>
    <property type="evidence" value="ECO:0000318"/>
    <property type="project" value="GO_Central"/>
</dbReference>
<evidence type="ECO:0000259" key="6">
    <source>
        <dbReference type="Pfam" id="PF25876"/>
    </source>
</evidence>
<dbReference type="EMBL" id="AE000657">
    <property type="protein sequence ID" value="AAC06871.1"/>
    <property type="molecule type" value="Genomic_DNA"/>
</dbReference>
<dbReference type="AlphaFoldDB" id="O66917"/>
<comment type="subcellular location">
    <subcellularLocation>
        <location evidence="1">Cell envelope</location>
    </subcellularLocation>
</comment>
<dbReference type="KEGG" id="aae:aq_698"/>
<dbReference type="GO" id="GO:1990281">
    <property type="term" value="C:efflux pump complex"/>
    <property type="evidence" value="ECO:0000318"/>
    <property type="project" value="GO_Central"/>
</dbReference>
<dbReference type="InterPro" id="IPR058792">
    <property type="entry name" value="Beta-barrel_RND_2"/>
</dbReference>
<evidence type="ECO:0000256" key="1">
    <source>
        <dbReference type="ARBA" id="ARBA00004196"/>
    </source>
</evidence>
<dbReference type="InterPro" id="IPR005695">
    <property type="entry name" value="Co/Zn/Cd_resistance_CzcB-like"/>
</dbReference>
<name>O66917_AQUAE</name>
<dbReference type="eggNOG" id="COG0845">
    <property type="taxonomic scope" value="Bacteria"/>
</dbReference>
<evidence type="ECO:0000313" key="10">
    <source>
        <dbReference type="EMBL" id="AAC06871.1"/>
    </source>
</evidence>
<dbReference type="InterPro" id="IPR058624">
    <property type="entry name" value="MdtA-like_HH"/>
</dbReference>
<dbReference type="InterPro" id="IPR058625">
    <property type="entry name" value="MdtA-like_BSH"/>
</dbReference>
<dbReference type="PIR" id="A70361">
    <property type="entry name" value="A70361"/>
</dbReference>
<dbReference type="SUPFAM" id="SSF111369">
    <property type="entry name" value="HlyD-like secretion proteins"/>
    <property type="match status" value="1"/>
</dbReference>
<evidence type="ECO:0000313" key="11">
    <source>
        <dbReference type="Proteomes" id="UP000000798"/>
    </source>
</evidence>
<feature type="domain" description="Multidrug resistance protein MdtA-like alpha-helical hairpin" evidence="6">
    <location>
        <begin position="117"/>
        <end position="192"/>
    </location>
</feature>